<evidence type="ECO:0000256" key="6">
    <source>
        <dbReference type="SAM" id="MobiDB-lite"/>
    </source>
</evidence>
<name>A0A8N4ER52_ELAGV</name>
<evidence type="ECO:0000259" key="7">
    <source>
        <dbReference type="PROSITE" id="PS51032"/>
    </source>
</evidence>
<dbReference type="GO" id="GO:0003677">
    <property type="term" value="F:DNA binding"/>
    <property type="evidence" value="ECO:0007669"/>
    <property type="project" value="UniProtKB-KW"/>
</dbReference>
<dbReference type="PROSITE" id="PS51032">
    <property type="entry name" value="AP2_ERF"/>
    <property type="match status" value="1"/>
</dbReference>
<dbReference type="Gene3D" id="3.30.730.10">
    <property type="entry name" value="AP2/ERF domain"/>
    <property type="match status" value="1"/>
</dbReference>
<dbReference type="PANTHER" id="PTHR31677">
    <property type="entry name" value="AP2 DOMAIN CLASS TRANSCRIPTION FACTOR"/>
    <property type="match status" value="1"/>
</dbReference>
<dbReference type="InterPro" id="IPR036955">
    <property type="entry name" value="AP2/ERF_dom_sf"/>
</dbReference>
<evidence type="ECO:0000256" key="5">
    <source>
        <dbReference type="ARBA" id="ARBA00023242"/>
    </source>
</evidence>
<dbReference type="RefSeq" id="XP_029117248.1">
    <property type="nucleotide sequence ID" value="XM_029261415.1"/>
</dbReference>
<keyword evidence="8" id="KW-1185">Reference proteome</keyword>
<protein>
    <submittedName>
        <fullName evidence="9">Ethylene-responsive transcription factor 3-like</fullName>
    </submittedName>
</protein>
<dbReference type="GO" id="GO:0005634">
    <property type="term" value="C:nucleus"/>
    <property type="evidence" value="ECO:0007669"/>
    <property type="project" value="UniProtKB-SubCell"/>
</dbReference>
<proteinExistence type="predicted"/>
<keyword evidence="5" id="KW-0539">Nucleus</keyword>
<dbReference type="Proteomes" id="UP000504607">
    <property type="component" value="Unplaced"/>
</dbReference>
<feature type="domain" description="AP2/ERF" evidence="7">
    <location>
        <begin position="1"/>
        <end position="55"/>
    </location>
</feature>
<sequence length="233" mass="25195">MRKERAGTALAVVEAAIRSRSSSELGTFDFVEEIARAYDASAISLHGWKVKTNFSTPCPPFPAIPLPNSSSPTIVATASFPHTPYPHQHQPQPQWLASSSIVESFSGPQCSSIAPLRSQLKSQKVDPPRILSDEEDLHSDYDSSSSVVNDDLGDITFVYYHPPLPFDLNLISLPDDHDPVNRWCSSTRQAESQREGQGEVASVEASGEVARIEQGAVLSVSTSIVAAVPEPAQ</sequence>
<keyword evidence="4" id="KW-0804">Transcription</keyword>
<dbReference type="SUPFAM" id="SSF54171">
    <property type="entry name" value="DNA-binding domain"/>
    <property type="match status" value="1"/>
</dbReference>
<comment type="subcellular location">
    <subcellularLocation>
        <location evidence="1">Nucleus</location>
    </subcellularLocation>
</comment>
<dbReference type="InterPro" id="IPR001471">
    <property type="entry name" value="AP2/ERF_dom"/>
</dbReference>
<reference evidence="9" key="1">
    <citation type="submission" date="2025-08" db="UniProtKB">
        <authorList>
            <consortium name="RefSeq"/>
        </authorList>
    </citation>
    <scope>IDENTIFICATION</scope>
</reference>
<evidence type="ECO:0000256" key="2">
    <source>
        <dbReference type="ARBA" id="ARBA00023015"/>
    </source>
</evidence>
<organism evidence="8 9">
    <name type="scientific">Elaeis guineensis var. tenera</name>
    <name type="common">Oil palm</name>
    <dbReference type="NCBI Taxonomy" id="51953"/>
    <lineage>
        <taxon>Eukaryota</taxon>
        <taxon>Viridiplantae</taxon>
        <taxon>Streptophyta</taxon>
        <taxon>Embryophyta</taxon>
        <taxon>Tracheophyta</taxon>
        <taxon>Spermatophyta</taxon>
        <taxon>Magnoliopsida</taxon>
        <taxon>Liliopsida</taxon>
        <taxon>Arecaceae</taxon>
        <taxon>Arecoideae</taxon>
        <taxon>Cocoseae</taxon>
        <taxon>Elaeidinae</taxon>
        <taxon>Elaeis</taxon>
    </lineage>
</organism>
<evidence type="ECO:0000313" key="8">
    <source>
        <dbReference type="Proteomes" id="UP000504607"/>
    </source>
</evidence>
<dbReference type="GO" id="GO:0003700">
    <property type="term" value="F:DNA-binding transcription factor activity"/>
    <property type="evidence" value="ECO:0007669"/>
    <property type="project" value="InterPro"/>
</dbReference>
<evidence type="ECO:0000313" key="9">
    <source>
        <dbReference type="RefSeq" id="XP_029117248.1"/>
    </source>
</evidence>
<keyword evidence="3" id="KW-0238">DNA-binding</keyword>
<dbReference type="InterPro" id="IPR016177">
    <property type="entry name" value="DNA-bd_dom_sf"/>
</dbReference>
<evidence type="ECO:0000256" key="3">
    <source>
        <dbReference type="ARBA" id="ARBA00023125"/>
    </source>
</evidence>
<feature type="region of interest" description="Disordered" evidence="6">
    <location>
        <begin position="186"/>
        <end position="206"/>
    </location>
</feature>
<evidence type="ECO:0000256" key="4">
    <source>
        <dbReference type="ARBA" id="ARBA00023163"/>
    </source>
</evidence>
<dbReference type="AlphaFoldDB" id="A0A8N4ER52"/>
<gene>
    <name evidence="9" type="primary">LOC105033847</name>
</gene>
<keyword evidence="2" id="KW-0805">Transcription regulation</keyword>
<evidence type="ECO:0000256" key="1">
    <source>
        <dbReference type="ARBA" id="ARBA00004123"/>
    </source>
</evidence>
<accession>A0A8N4ER52</accession>
<dbReference type="PANTHER" id="PTHR31677:SF157">
    <property type="entry name" value="AP2_ERF DOMAIN-CONTAINING PROTEIN"/>
    <property type="match status" value="1"/>
</dbReference>